<feature type="domain" description="J" evidence="3">
    <location>
        <begin position="6"/>
        <end position="76"/>
    </location>
</feature>
<reference evidence="4 5" key="1">
    <citation type="journal article" date="2023" name="G3 (Bethesda)">
        <title>A chromosome-length genome assembly and annotation of blackberry (Rubus argutus, cv. 'Hillquist').</title>
        <authorList>
            <person name="Bruna T."/>
            <person name="Aryal R."/>
            <person name="Dudchenko O."/>
            <person name="Sargent D.J."/>
            <person name="Mead D."/>
            <person name="Buti M."/>
            <person name="Cavallini A."/>
            <person name="Hytonen T."/>
            <person name="Andres J."/>
            <person name="Pham M."/>
            <person name="Weisz D."/>
            <person name="Mascagni F."/>
            <person name="Usai G."/>
            <person name="Natali L."/>
            <person name="Bassil N."/>
            <person name="Fernandez G.E."/>
            <person name="Lomsadze A."/>
            <person name="Armour M."/>
            <person name="Olukolu B."/>
            <person name="Poorten T."/>
            <person name="Britton C."/>
            <person name="Davik J."/>
            <person name="Ashrafi H."/>
            <person name="Aiden E.L."/>
            <person name="Borodovsky M."/>
            <person name="Worthington M."/>
        </authorList>
    </citation>
    <scope>NUCLEOTIDE SEQUENCE [LARGE SCALE GENOMIC DNA]</scope>
    <source>
        <strain evidence="4">PI 553951</strain>
    </source>
</reference>
<dbReference type="SMART" id="SM00271">
    <property type="entry name" value="DnaJ"/>
    <property type="match status" value="1"/>
</dbReference>
<comment type="caution">
    <text evidence="4">The sequence shown here is derived from an EMBL/GenBank/DDBJ whole genome shotgun (WGS) entry which is preliminary data.</text>
</comment>
<dbReference type="EMBL" id="JBEDUW010000003">
    <property type="protein sequence ID" value="KAK9941069.1"/>
    <property type="molecule type" value="Genomic_DNA"/>
</dbReference>
<dbReference type="Pfam" id="PF00226">
    <property type="entry name" value="DnaJ"/>
    <property type="match status" value="1"/>
</dbReference>
<protein>
    <recommendedName>
        <fullName evidence="3">J domain-containing protein</fullName>
    </recommendedName>
</protein>
<evidence type="ECO:0000256" key="1">
    <source>
        <dbReference type="SAM" id="MobiDB-lite"/>
    </source>
</evidence>
<feature type="transmembrane region" description="Helical" evidence="2">
    <location>
        <begin position="199"/>
        <end position="217"/>
    </location>
</feature>
<keyword evidence="2" id="KW-1133">Transmembrane helix</keyword>
<evidence type="ECO:0000313" key="5">
    <source>
        <dbReference type="Proteomes" id="UP001457282"/>
    </source>
</evidence>
<organism evidence="4 5">
    <name type="scientific">Rubus argutus</name>
    <name type="common">Southern blackberry</name>
    <dbReference type="NCBI Taxonomy" id="59490"/>
    <lineage>
        <taxon>Eukaryota</taxon>
        <taxon>Viridiplantae</taxon>
        <taxon>Streptophyta</taxon>
        <taxon>Embryophyta</taxon>
        <taxon>Tracheophyta</taxon>
        <taxon>Spermatophyta</taxon>
        <taxon>Magnoliopsida</taxon>
        <taxon>eudicotyledons</taxon>
        <taxon>Gunneridae</taxon>
        <taxon>Pentapetalae</taxon>
        <taxon>rosids</taxon>
        <taxon>fabids</taxon>
        <taxon>Rosales</taxon>
        <taxon>Rosaceae</taxon>
        <taxon>Rosoideae</taxon>
        <taxon>Rosoideae incertae sedis</taxon>
        <taxon>Rubus</taxon>
    </lineage>
</organism>
<dbReference type="Proteomes" id="UP001457282">
    <property type="component" value="Unassembled WGS sequence"/>
</dbReference>
<sequence>MDLKVDHYKVLGLPSGEEGTKLTQTEISKAYRAKALDLHPDKRPDDPDADANFQRLKSSYEILKDRNARRLFDTSRRAKREEQHHQNRLHWQHNNAAERGRKLSDDGEQKRGHCRAKLGKILSDLEARAKKRRWAPKGREARGKRAAVNGGRQELFGNLEEVLKRVQHHGRWQCDATAPERSSSISNKEENEEMLRGEYHLRLPLILLLFFAVWSIVDMYGV</sequence>
<dbReference type="InterPro" id="IPR036869">
    <property type="entry name" value="J_dom_sf"/>
</dbReference>
<dbReference type="PANTHER" id="PTHR45098:SF1">
    <property type="entry name" value="DNAJ DOMAIN CONTAINING PROTEIN, EXPRESSED"/>
    <property type="match status" value="1"/>
</dbReference>
<dbReference type="InterPro" id="IPR001623">
    <property type="entry name" value="DnaJ_domain"/>
</dbReference>
<dbReference type="SUPFAM" id="SSF46565">
    <property type="entry name" value="Chaperone J-domain"/>
    <property type="match status" value="1"/>
</dbReference>
<gene>
    <name evidence="4" type="ORF">M0R45_017697</name>
</gene>
<evidence type="ECO:0000256" key="2">
    <source>
        <dbReference type="SAM" id="Phobius"/>
    </source>
</evidence>
<keyword evidence="2" id="KW-0472">Membrane</keyword>
<dbReference type="PRINTS" id="PR00625">
    <property type="entry name" value="JDOMAIN"/>
</dbReference>
<dbReference type="PROSITE" id="PS50076">
    <property type="entry name" value="DNAJ_2"/>
    <property type="match status" value="1"/>
</dbReference>
<evidence type="ECO:0000313" key="4">
    <source>
        <dbReference type="EMBL" id="KAK9941069.1"/>
    </source>
</evidence>
<keyword evidence="2" id="KW-0812">Transmembrane</keyword>
<accession>A0AAW1XYV2</accession>
<evidence type="ECO:0000259" key="3">
    <source>
        <dbReference type="PROSITE" id="PS50076"/>
    </source>
</evidence>
<feature type="region of interest" description="Disordered" evidence="1">
    <location>
        <begin position="77"/>
        <end position="113"/>
    </location>
</feature>
<dbReference type="CDD" id="cd06257">
    <property type="entry name" value="DnaJ"/>
    <property type="match status" value="1"/>
</dbReference>
<name>A0AAW1XYV2_RUBAR</name>
<keyword evidence="5" id="KW-1185">Reference proteome</keyword>
<dbReference type="PROSITE" id="PS00636">
    <property type="entry name" value="DNAJ_1"/>
    <property type="match status" value="1"/>
</dbReference>
<proteinExistence type="predicted"/>
<dbReference type="Gene3D" id="1.10.287.110">
    <property type="entry name" value="DnaJ domain"/>
    <property type="match status" value="1"/>
</dbReference>
<dbReference type="InterPro" id="IPR018253">
    <property type="entry name" value="DnaJ_domain_CS"/>
</dbReference>
<dbReference type="PANTHER" id="PTHR45098">
    <property type="entry name" value="DNAJ DOMAIN CONTAINING PROTEIN, EXPRESSED"/>
    <property type="match status" value="1"/>
</dbReference>
<dbReference type="AlphaFoldDB" id="A0AAW1XYV2"/>
<feature type="compositionally biased region" description="Basic and acidic residues" evidence="1">
    <location>
        <begin position="96"/>
        <end position="111"/>
    </location>
</feature>